<proteinExistence type="predicted"/>
<dbReference type="Proteomes" id="UP000197679">
    <property type="component" value="Chromosome"/>
</dbReference>
<evidence type="ECO:0000313" key="4">
    <source>
        <dbReference type="Proteomes" id="UP000197679"/>
    </source>
</evidence>
<reference evidence="3 4" key="1">
    <citation type="journal article" date="2017" name="Nat. Commun.">
        <title>'ARMAN' archaea depend on association with euryarchaeal host in culture and in situ.</title>
        <authorList>
            <person name="Golyshina O."/>
            <person name="Toshchakov S."/>
            <person name="Makarova K."/>
            <person name="Gavrilov S."/>
            <person name="Korzhenkov A."/>
            <person name="La Cono V."/>
            <person name="Arcadi E."/>
            <person name="Nechitaylo T."/>
            <person name="Ferrer M."/>
            <person name="Kublanov I."/>
            <person name="Wolf Y."/>
            <person name="Yakimov M."/>
            <person name="Golyshin P."/>
            <person name="Slesarev A."/>
            <person name="Kozyavkin S."/>
        </authorList>
    </citation>
    <scope>NUCLEOTIDE SEQUENCE [LARGE SCALE GENOMIC DNA]</scope>
    <source>
        <strain evidence="3 4">Mia14</strain>
    </source>
</reference>
<evidence type="ECO:0000313" key="3">
    <source>
        <dbReference type="EMBL" id="ASI13772.1"/>
    </source>
</evidence>
<dbReference type="InterPro" id="IPR058966">
    <property type="entry name" value="MJECL33-like"/>
</dbReference>
<keyword evidence="4" id="KW-1185">Reference proteome</keyword>
<dbReference type="EMBL" id="CP019964">
    <property type="protein sequence ID" value="ASI13772.1"/>
    <property type="molecule type" value="Genomic_DNA"/>
</dbReference>
<evidence type="ECO:0000259" key="2">
    <source>
        <dbReference type="PROSITE" id="PS00498"/>
    </source>
</evidence>
<feature type="coiled-coil region" evidence="1">
    <location>
        <begin position="11"/>
        <end position="45"/>
    </location>
</feature>
<dbReference type="AlphaFoldDB" id="A0A218NMS4"/>
<dbReference type="Pfam" id="PF25924">
    <property type="entry name" value="MJECL33"/>
    <property type="match status" value="1"/>
</dbReference>
<dbReference type="GO" id="GO:0016491">
    <property type="term" value="F:oxidoreductase activity"/>
    <property type="evidence" value="ECO:0007669"/>
    <property type="project" value="InterPro"/>
</dbReference>
<feature type="domain" description="Tyrosinase copper-binding" evidence="2">
    <location>
        <begin position="98"/>
        <end position="109"/>
    </location>
</feature>
<accession>A0A218NMS4</accession>
<organism evidence="3 4">
    <name type="scientific">Candidatus Mancarchaeum acidiphilum</name>
    <dbReference type="NCBI Taxonomy" id="1920749"/>
    <lineage>
        <taxon>Archaea</taxon>
        <taxon>Candidatus Micrarchaeota</taxon>
        <taxon>Candidatus Mancarchaeum</taxon>
    </lineage>
</organism>
<dbReference type="KEGG" id="marh:Mia14_0455"/>
<dbReference type="PROSITE" id="PS00498">
    <property type="entry name" value="TYROSINASE_2"/>
    <property type="match status" value="1"/>
</dbReference>
<keyword evidence="1" id="KW-0175">Coiled coil</keyword>
<protein>
    <recommendedName>
        <fullName evidence="2">Tyrosinase copper-binding domain-containing protein</fullName>
    </recommendedName>
</protein>
<sequence length="377" mass="44103">MVLVNFGLSKVETLKEMKEEMQNYLVKYTDEIENYDNKSQKTNDKKIKTYIIESNNPKPEDVIWPENINLIPTKDRNLKLIKTKISNNQGISYLDCSDPRFWYLHTNIDSNNTKKIINDLVNHNKSKLDFCWYSSNFLEKKVGFGKSEGFNIKFRNEFLTKKEKNEENSVKEFSMLLFGGGAKEVLDSLRQKGNPLISNVTLTQIKQTFNSDSGFVKESIGYKGSFTLNKGDSIINHFNTLDSVKNKYFNIINRLENEYRIKFSGNESGIKIDGMYSLIEFNKEIEDLNLFIDRIFSTKKPFRLWGIPQYLEKDFVRVLAVDLHTFDKFTLEITPNYMRIFLSENSCGNVIVRLFTNLQLFFDSQIKLKGYDDEQFI</sequence>
<evidence type="ECO:0000256" key="1">
    <source>
        <dbReference type="SAM" id="Coils"/>
    </source>
</evidence>
<gene>
    <name evidence="3" type="ORF">Mia14_0455</name>
</gene>
<name>A0A218NMS4_9ARCH</name>
<dbReference type="InterPro" id="IPR002227">
    <property type="entry name" value="Tyrosinase_Cu-bd"/>
</dbReference>